<sequence>MATLKFILKTHQEDKSGKCPLYIRLIKDRKAKFISTGIKLEAQHWDEDKQKVKKNYPNSTRMNAVLASKLADASIQVLDEERKTKNVTAKKLKQALVGSSSVNFFEYADKTLKNIRETISENTYTVYRAQVNKFKEFVGTDELLLEDHHKAGTLANLLQKMVCGNGSLRTGRETGKPDRNRFFRKTGIGKNNLDRKAHA</sequence>
<dbReference type="RefSeq" id="WP_198409823.1">
    <property type="nucleotide sequence ID" value="NZ_LT906465.1"/>
</dbReference>
<evidence type="ECO:0000313" key="4">
    <source>
        <dbReference type="EMBL" id="SNV50791.1"/>
    </source>
</evidence>
<dbReference type="Pfam" id="PF17293">
    <property type="entry name" value="Arm-DNA-bind_5"/>
    <property type="match status" value="1"/>
</dbReference>
<dbReference type="KEGG" id="ctak:4412677_02492"/>
<dbReference type="AlphaFoldDB" id="A0A239XV30"/>
<evidence type="ECO:0000256" key="2">
    <source>
        <dbReference type="SAM" id="MobiDB-lite"/>
    </source>
</evidence>
<feature type="compositionally biased region" description="Basic and acidic residues" evidence="2">
    <location>
        <begin position="170"/>
        <end position="181"/>
    </location>
</feature>
<reference evidence="4 5" key="1">
    <citation type="submission" date="2017-06" db="EMBL/GenBank/DDBJ databases">
        <authorList>
            <consortium name="Pathogen Informatics"/>
        </authorList>
    </citation>
    <scope>NUCLEOTIDE SEQUENCE [LARGE SCALE GENOMIC DNA]</scope>
    <source>
        <strain evidence="4 5">NCTC13490</strain>
    </source>
</reference>
<dbReference type="Proteomes" id="UP000215196">
    <property type="component" value="Chromosome 1"/>
</dbReference>
<protein>
    <recommendedName>
        <fullName evidence="3">Arm DNA-binding domain-containing protein</fullName>
    </recommendedName>
</protein>
<feature type="region of interest" description="Disordered" evidence="2">
    <location>
        <begin position="168"/>
        <end position="199"/>
    </location>
</feature>
<accession>A0A239XV30</accession>
<keyword evidence="1" id="KW-0238">DNA-binding</keyword>
<feature type="domain" description="Arm DNA-binding" evidence="3">
    <location>
        <begin position="6"/>
        <end position="93"/>
    </location>
</feature>
<dbReference type="InterPro" id="IPR035386">
    <property type="entry name" value="Arm-DNA-bind_5"/>
</dbReference>
<evidence type="ECO:0000313" key="5">
    <source>
        <dbReference type="Proteomes" id="UP000215196"/>
    </source>
</evidence>
<gene>
    <name evidence="4" type="ORF">SAMEA4412677_02492</name>
</gene>
<evidence type="ECO:0000259" key="3">
    <source>
        <dbReference type="Pfam" id="PF17293"/>
    </source>
</evidence>
<keyword evidence="5" id="KW-1185">Reference proteome</keyword>
<proteinExistence type="predicted"/>
<dbReference type="Gene3D" id="1.10.150.130">
    <property type="match status" value="1"/>
</dbReference>
<organism evidence="4 5">
    <name type="scientific">Chryseobacterium taklimakanense</name>
    <dbReference type="NCBI Taxonomy" id="536441"/>
    <lineage>
        <taxon>Bacteria</taxon>
        <taxon>Pseudomonadati</taxon>
        <taxon>Bacteroidota</taxon>
        <taxon>Flavobacteriia</taxon>
        <taxon>Flavobacteriales</taxon>
        <taxon>Weeksellaceae</taxon>
        <taxon>Chryseobacterium group</taxon>
        <taxon>Chryseobacterium</taxon>
    </lineage>
</organism>
<dbReference type="EMBL" id="LT906465">
    <property type="protein sequence ID" value="SNV50791.1"/>
    <property type="molecule type" value="Genomic_DNA"/>
</dbReference>
<evidence type="ECO:0000256" key="1">
    <source>
        <dbReference type="ARBA" id="ARBA00023125"/>
    </source>
</evidence>
<name>A0A239XV30_9FLAO</name>
<dbReference type="GO" id="GO:0003677">
    <property type="term" value="F:DNA binding"/>
    <property type="evidence" value="ECO:0007669"/>
    <property type="project" value="UniProtKB-KW"/>
</dbReference>
<dbReference type="InterPro" id="IPR010998">
    <property type="entry name" value="Integrase_recombinase_N"/>
</dbReference>